<dbReference type="SMART" id="SM00530">
    <property type="entry name" value="HTH_XRE"/>
    <property type="match status" value="1"/>
</dbReference>
<proteinExistence type="predicted"/>
<dbReference type="CDD" id="cd00093">
    <property type="entry name" value="HTH_XRE"/>
    <property type="match status" value="1"/>
</dbReference>
<dbReference type="AlphaFoldDB" id="A0A2K1FUJ5"/>
<dbReference type="SUPFAM" id="SSF47413">
    <property type="entry name" value="lambda repressor-like DNA-binding domains"/>
    <property type="match status" value="1"/>
</dbReference>
<name>A0A2K1FUJ5_9PROT</name>
<dbReference type="EMBL" id="POWG01000035">
    <property type="protein sequence ID" value="PNQ96129.1"/>
    <property type="molecule type" value="Genomic_DNA"/>
</dbReference>
<dbReference type="GO" id="GO:0003677">
    <property type="term" value="F:DNA binding"/>
    <property type="evidence" value="ECO:0007669"/>
    <property type="project" value="UniProtKB-KW"/>
</dbReference>
<feature type="domain" description="HTH cro/C1-type" evidence="2">
    <location>
        <begin position="13"/>
        <end position="67"/>
    </location>
</feature>
<reference evidence="3 4" key="1">
    <citation type="submission" date="2018-01" db="EMBL/GenBank/DDBJ databases">
        <title>Whole genome sequence of Azospirillum brasilense REC3 isolated from strawberry roots.</title>
        <authorList>
            <person name="Fontana C.A."/>
            <person name="Salazar S.M."/>
            <person name="Bassi D."/>
            <person name="Puglisi E."/>
            <person name="Lovaisa N.C."/>
            <person name="Toffoli L.M."/>
            <person name="Pedraza R."/>
            <person name="Cocconcelli P.S."/>
        </authorList>
    </citation>
    <scope>NUCLEOTIDE SEQUENCE [LARGE SCALE GENOMIC DNA]</scope>
    <source>
        <strain evidence="3 4">REC3</strain>
    </source>
</reference>
<dbReference type="Pfam" id="PF01381">
    <property type="entry name" value="HTH_3"/>
    <property type="match status" value="1"/>
</dbReference>
<dbReference type="GO" id="GO:0003700">
    <property type="term" value="F:DNA-binding transcription factor activity"/>
    <property type="evidence" value="ECO:0007669"/>
    <property type="project" value="TreeGrafter"/>
</dbReference>
<organism evidence="3 4">
    <name type="scientific">Azospirillum argentinense</name>
    <dbReference type="NCBI Taxonomy" id="2970906"/>
    <lineage>
        <taxon>Bacteria</taxon>
        <taxon>Pseudomonadati</taxon>
        <taxon>Pseudomonadota</taxon>
        <taxon>Alphaproteobacteria</taxon>
        <taxon>Rhodospirillales</taxon>
        <taxon>Azospirillaceae</taxon>
        <taxon>Azospirillum</taxon>
    </lineage>
</organism>
<dbReference type="PROSITE" id="PS50943">
    <property type="entry name" value="HTH_CROC1"/>
    <property type="match status" value="1"/>
</dbReference>
<dbReference type="GO" id="GO:0005829">
    <property type="term" value="C:cytosol"/>
    <property type="evidence" value="ECO:0007669"/>
    <property type="project" value="TreeGrafter"/>
</dbReference>
<dbReference type="Proteomes" id="UP000236268">
    <property type="component" value="Unassembled WGS sequence"/>
</dbReference>
<dbReference type="PANTHER" id="PTHR46797">
    <property type="entry name" value="HTH-TYPE TRANSCRIPTIONAL REGULATOR"/>
    <property type="match status" value="1"/>
</dbReference>
<protein>
    <submittedName>
        <fullName evidence="3">XRE family transcriptional regulator</fullName>
    </submittedName>
</protein>
<dbReference type="Gene3D" id="1.10.260.40">
    <property type="entry name" value="lambda repressor-like DNA-binding domains"/>
    <property type="match status" value="1"/>
</dbReference>
<keyword evidence="1" id="KW-0238">DNA-binding</keyword>
<accession>A0A2K1FUJ5</accession>
<evidence type="ECO:0000259" key="2">
    <source>
        <dbReference type="PROSITE" id="PS50943"/>
    </source>
</evidence>
<evidence type="ECO:0000256" key="1">
    <source>
        <dbReference type="ARBA" id="ARBA00023125"/>
    </source>
</evidence>
<dbReference type="InterPro" id="IPR010982">
    <property type="entry name" value="Lambda_DNA-bd_dom_sf"/>
</dbReference>
<comment type="caution">
    <text evidence="3">The sequence shown here is derived from an EMBL/GenBank/DDBJ whole genome shotgun (WGS) entry which is preliminary data.</text>
</comment>
<evidence type="ECO:0000313" key="3">
    <source>
        <dbReference type="EMBL" id="PNQ96129.1"/>
    </source>
</evidence>
<evidence type="ECO:0000313" key="4">
    <source>
        <dbReference type="Proteomes" id="UP000236268"/>
    </source>
</evidence>
<gene>
    <name evidence="3" type="ORF">C1S70_24970</name>
</gene>
<dbReference type="InterPro" id="IPR050807">
    <property type="entry name" value="TransReg_Diox_bact_type"/>
</dbReference>
<dbReference type="PANTHER" id="PTHR46797:SF1">
    <property type="entry name" value="METHYLPHOSPHONATE SYNTHASE"/>
    <property type="match status" value="1"/>
</dbReference>
<sequence>MEEALKRQIGVAVRGARKRAGLTQEELAGRVGKSTEAVSNIERGRALPTLTTLMELARALDEPLPRLVADVPVGTPKAMKRLTLELQLRSLADQLDDRVLEVAVRQVSALADLRR</sequence>
<dbReference type="InterPro" id="IPR001387">
    <property type="entry name" value="Cro/C1-type_HTH"/>
</dbReference>